<comment type="caution">
    <text evidence="2">The sequence shown here is derived from an EMBL/GenBank/DDBJ whole genome shotgun (WGS) entry which is preliminary data.</text>
</comment>
<dbReference type="EMBL" id="LR812490">
    <property type="protein sequence ID" value="CAC5344298.1"/>
    <property type="molecule type" value="Genomic_DNA"/>
</dbReference>
<keyword evidence="1" id="KW-0472">Membrane</keyword>
<feature type="transmembrane region" description="Helical" evidence="1">
    <location>
        <begin position="66"/>
        <end position="87"/>
    </location>
</feature>
<accession>A0A6J7ZNX8</accession>
<keyword evidence="1" id="KW-0812">Transmembrane</keyword>
<dbReference type="Proteomes" id="UP000196521">
    <property type="component" value="Chromosome"/>
</dbReference>
<proteinExistence type="predicted"/>
<sequence>MELPGFRIIIVSIFALIWYVVQDSDDPEIRKIRGIPEQIVWNLIWGAFISIGYGLQPWLYRFGSSYTVLVIVIIPLTLFICFFNTILDYQNLVSLVISGVSNTPYMDIFTDRTVNYIKNTIY</sequence>
<gene>
    <name evidence="2" type="ORF">PLAN_40713</name>
</gene>
<evidence type="ECO:0000313" key="2">
    <source>
        <dbReference type="EMBL" id="CAC5344298.1"/>
    </source>
</evidence>
<keyword evidence="3" id="KW-1185">Reference proteome</keyword>
<dbReference type="AlphaFoldDB" id="A0A6J7ZNX8"/>
<dbReference type="EMBL" id="CZCZ02000014">
    <property type="protein sequence ID" value="CAC5344298.1"/>
    <property type="molecule type" value="Genomic_DNA"/>
</dbReference>
<name>A0A6J7ZNX8_PLARU</name>
<evidence type="ECO:0000313" key="3">
    <source>
        <dbReference type="Proteomes" id="UP000196521"/>
    </source>
</evidence>
<keyword evidence="1" id="KW-1133">Transmembrane helix</keyword>
<protein>
    <submittedName>
        <fullName evidence="2">Uncharacterized protein</fullName>
    </submittedName>
</protein>
<reference evidence="2" key="1">
    <citation type="submission" date="2020-05" db="EMBL/GenBank/DDBJ databases">
        <authorList>
            <consortium name="Genoscope - CEA"/>
            <person name="William W."/>
        </authorList>
    </citation>
    <scope>NUCLEOTIDE SEQUENCE [LARGE SCALE GENOMIC DNA]</scope>
    <source>
        <strain evidence="2">PCC 7821</strain>
    </source>
</reference>
<feature type="transmembrane region" description="Helical" evidence="1">
    <location>
        <begin position="42"/>
        <end position="60"/>
    </location>
</feature>
<feature type="transmembrane region" description="Helical" evidence="1">
    <location>
        <begin position="6"/>
        <end position="21"/>
    </location>
</feature>
<evidence type="ECO:0000256" key="1">
    <source>
        <dbReference type="SAM" id="Phobius"/>
    </source>
</evidence>
<organism evidence="2 3">
    <name type="scientific">Planktothrix rubescens CCAP 1459/22</name>
    <dbReference type="NCBI Taxonomy" id="329571"/>
    <lineage>
        <taxon>Bacteria</taxon>
        <taxon>Bacillati</taxon>
        <taxon>Cyanobacteriota</taxon>
        <taxon>Cyanophyceae</taxon>
        <taxon>Oscillatoriophycideae</taxon>
        <taxon>Oscillatoriales</taxon>
        <taxon>Microcoleaceae</taxon>
        <taxon>Planktothrix</taxon>
    </lineage>
</organism>